<dbReference type="AlphaFoldDB" id="A0A3N2PXI1"/>
<feature type="region of interest" description="Disordered" evidence="1">
    <location>
        <begin position="230"/>
        <end position="250"/>
    </location>
</feature>
<keyword evidence="3" id="KW-1185">Reference proteome</keyword>
<reference evidence="2 3" key="1">
    <citation type="journal article" date="2018" name="Mol. Ecol.">
        <title>The obligate alkalophilic soda-lake fungus Sodiomyces alkalinus has shifted to a protein diet.</title>
        <authorList>
            <person name="Grum-Grzhimaylo A.A."/>
            <person name="Falkoski D.L."/>
            <person name="van den Heuvel J."/>
            <person name="Valero-Jimenez C.A."/>
            <person name="Min B."/>
            <person name="Choi I.G."/>
            <person name="Lipzen A."/>
            <person name="Daum C.G."/>
            <person name="Aanen D.K."/>
            <person name="Tsang A."/>
            <person name="Henrissat B."/>
            <person name="Bilanenko E.N."/>
            <person name="de Vries R.P."/>
            <person name="van Kan J.A.L."/>
            <person name="Grigoriev I.V."/>
            <person name="Debets A.J.M."/>
        </authorList>
    </citation>
    <scope>NUCLEOTIDE SEQUENCE [LARGE SCALE GENOMIC DNA]</scope>
    <source>
        <strain evidence="2 3">F11</strain>
    </source>
</reference>
<evidence type="ECO:0000313" key="3">
    <source>
        <dbReference type="Proteomes" id="UP000272025"/>
    </source>
</evidence>
<feature type="region of interest" description="Disordered" evidence="1">
    <location>
        <begin position="123"/>
        <end position="171"/>
    </location>
</feature>
<dbReference type="GeneID" id="39583454"/>
<dbReference type="EMBL" id="ML119054">
    <property type="protein sequence ID" value="ROT39243.1"/>
    <property type="molecule type" value="Genomic_DNA"/>
</dbReference>
<evidence type="ECO:0000256" key="1">
    <source>
        <dbReference type="SAM" id="MobiDB-lite"/>
    </source>
</evidence>
<organism evidence="2 3">
    <name type="scientific">Sodiomyces alkalinus (strain CBS 110278 / VKM F-3762 / F11)</name>
    <name type="common">Alkaliphilic filamentous fungus</name>
    <dbReference type="NCBI Taxonomy" id="1314773"/>
    <lineage>
        <taxon>Eukaryota</taxon>
        <taxon>Fungi</taxon>
        <taxon>Dikarya</taxon>
        <taxon>Ascomycota</taxon>
        <taxon>Pezizomycotina</taxon>
        <taxon>Sordariomycetes</taxon>
        <taxon>Hypocreomycetidae</taxon>
        <taxon>Glomerellales</taxon>
        <taxon>Plectosphaerellaceae</taxon>
        <taxon>Sodiomyces</taxon>
    </lineage>
</organism>
<dbReference type="RefSeq" id="XP_028467049.1">
    <property type="nucleotide sequence ID" value="XM_028614977.1"/>
</dbReference>
<sequence length="250" mass="27253">MSVHDNQAGGGLPVVIEYPRREDGVNYTPLAVPCARCALRLTEFNYSPDKEGEIKIPVCERNNSGSGECTSCQQLGGPCVQIPPAYRGSVLHLRLCVDRHRAESPDSLSGELERLKGEARKAALESQRREEQLSSWRRKREERQAIQSRGRGGGEALQRAPKRPIDVIESPLGVTDEGDEVAIRRLAVAERQASALEEIASTLRAIRAEFAASRRAIGQVATAISGLSGVIGHPQDQLEDTTAQETENGH</sequence>
<accession>A0A3N2PXI1</accession>
<dbReference type="Proteomes" id="UP000272025">
    <property type="component" value="Unassembled WGS sequence"/>
</dbReference>
<feature type="compositionally biased region" description="Polar residues" evidence="1">
    <location>
        <begin position="240"/>
        <end position="250"/>
    </location>
</feature>
<evidence type="ECO:0000313" key="2">
    <source>
        <dbReference type="EMBL" id="ROT39243.1"/>
    </source>
</evidence>
<name>A0A3N2PXI1_SODAK</name>
<feature type="compositionally biased region" description="Basic and acidic residues" evidence="1">
    <location>
        <begin position="123"/>
        <end position="132"/>
    </location>
</feature>
<protein>
    <submittedName>
        <fullName evidence="2">Uncharacterized protein</fullName>
    </submittedName>
</protein>
<gene>
    <name evidence="2" type="ORF">SODALDRAFT_378344</name>
</gene>
<proteinExistence type="predicted"/>